<organism evidence="1">
    <name type="scientific">Vibrio vulnificus</name>
    <dbReference type="NCBI Taxonomy" id="672"/>
    <lineage>
        <taxon>Bacteria</taxon>
        <taxon>Pseudomonadati</taxon>
        <taxon>Pseudomonadota</taxon>
        <taxon>Gammaproteobacteria</taxon>
        <taxon>Vibrionales</taxon>
        <taxon>Vibrionaceae</taxon>
        <taxon>Vibrio</taxon>
    </lineage>
</organism>
<reference evidence="1" key="1">
    <citation type="submission" date="2011-01" db="EMBL/GenBank/DDBJ databases">
        <title>Evolutionary Significance of Chromosomal Super-Integrons in Vibrio vulnificus Strains.</title>
        <authorList>
            <person name="Shu H.Y."/>
            <person name="Wu K.M."/>
            <person name="Liu T.T."/>
            <person name="Liu Y.M."/>
            <person name="Liao T.L."/>
            <person name="Hor L.I."/>
            <person name="Tsai S.F."/>
            <person name="Chen C.Y."/>
        </authorList>
    </citation>
    <scope>NUCLEOTIDE SEQUENCE</scope>
    <source>
        <strain evidence="1">CG021</strain>
    </source>
</reference>
<proteinExistence type="predicted"/>
<protein>
    <submittedName>
        <fullName evidence="1">Uncharacterized protein</fullName>
    </submittedName>
</protein>
<name>A0A6S4Q1F7_VIBVL</name>
<dbReference type="AlphaFoldDB" id="A0A6S4Q1F7"/>
<sequence>MDRSVKNDNIVQVATDLKILISEAKFEFPASAESLEQITPFVDNALSDSPFTPQRLRFDHLFIESELANNKELADLYSKFANLYEGLEV</sequence>
<dbReference type="EMBL" id="AB609752">
    <property type="protein sequence ID" value="BBE39041.1"/>
    <property type="molecule type" value="Genomic_DNA"/>
</dbReference>
<accession>A0A6S4Q1F7</accession>
<evidence type="ECO:0000313" key="1">
    <source>
        <dbReference type="EMBL" id="BBE39041.1"/>
    </source>
</evidence>